<comment type="caution">
    <text evidence="1">The sequence shown here is derived from an EMBL/GenBank/DDBJ whole genome shotgun (WGS) entry which is preliminary data.</text>
</comment>
<gene>
    <name evidence="1" type="ORF">KHLLAP_LOCUS5078</name>
</gene>
<reference evidence="1" key="1">
    <citation type="submission" date="2023-10" db="EMBL/GenBank/DDBJ databases">
        <authorList>
            <person name="Hackl T."/>
        </authorList>
    </citation>
    <scope>NUCLEOTIDE SEQUENCE</scope>
</reference>
<dbReference type="EMBL" id="CAUWAG010000006">
    <property type="protein sequence ID" value="CAJ2504610.1"/>
    <property type="molecule type" value="Genomic_DNA"/>
</dbReference>
<dbReference type="Proteomes" id="UP001295740">
    <property type="component" value="Unassembled WGS sequence"/>
</dbReference>
<name>A0AAI8VGR1_9PEZI</name>
<accession>A0AAI8VGR1</accession>
<keyword evidence="2" id="KW-1185">Reference proteome</keyword>
<organism evidence="1 2">
    <name type="scientific">Anthostomella pinea</name>
    <dbReference type="NCBI Taxonomy" id="933095"/>
    <lineage>
        <taxon>Eukaryota</taxon>
        <taxon>Fungi</taxon>
        <taxon>Dikarya</taxon>
        <taxon>Ascomycota</taxon>
        <taxon>Pezizomycotina</taxon>
        <taxon>Sordariomycetes</taxon>
        <taxon>Xylariomycetidae</taxon>
        <taxon>Xylariales</taxon>
        <taxon>Xylariaceae</taxon>
        <taxon>Anthostomella</taxon>
    </lineage>
</organism>
<protein>
    <submittedName>
        <fullName evidence="1">Uu.00g120040.m01.CDS01</fullName>
    </submittedName>
</protein>
<evidence type="ECO:0000313" key="1">
    <source>
        <dbReference type="EMBL" id="CAJ2504610.1"/>
    </source>
</evidence>
<dbReference type="AlphaFoldDB" id="A0AAI8VGR1"/>
<sequence length="326" mass="35610">MAFYLQSGIFNDWLYVVLGPLVPPILESCVSVMLEVDLDPKEKKTSKKSKSLHGIVKSVMKIPTALVTIYRAFGNPWKFFLMSAFQIIATIISSQVANEAQSRRLRRETELDDVLTKALAALEAVGKLDVLRTPAASEALGTLKWDVEAALAARRGVTGSGALAAVRELAGRAGISPSSEDALTKAKSRYTASLKLQGVILFSQKLVLSFAFMACGLGGVDQVTLTSLSHRMLALDDICDKIAENMPNTGRIFRLMAEGASPWSSNGFRTIHANFIKACQATWKARVMPLGEVPGFKEHIGRFEDRLCLPLWPTEAEDRSQNGSQH</sequence>
<proteinExistence type="predicted"/>
<evidence type="ECO:0000313" key="2">
    <source>
        <dbReference type="Proteomes" id="UP001295740"/>
    </source>
</evidence>